<dbReference type="OrthoDB" id="9789822at2"/>
<dbReference type="AlphaFoldDB" id="A0A2T5PCJ6"/>
<reference evidence="1 2" key="1">
    <citation type="submission" date="2018-04" db="EMBL/GenBank/DDBJ databases">
        <title>Pseudomonas sp. nov., isolated from mangrove soil.</title>
        <authorList>
            <person name="Chen C."/>
        </authorList>
    </citation>
    <scope>NUCLEOTIDE SEQUENCE [LARGE SCALE GENOMIC DNA]</scope>
    <source>
        <strain evidence="1 2">TC-11</strain>
    </source>
</reference>
<evidence type="ECO:0000313" key="2">
    <source>
        <dbReference type="Proteomes" id="UP000244064"/>
    </source>
</evidence>
<evidence type="ECO:0008006" key="3">
    <source>
        <dbReference type="Google" id="ProtNLM"/>
    </source>
</evidence>
<proteinExistence type="predicted"/>
<dbReference type="RefSeq" id="WP_108105760.1">
    <property type="nucleotide sequence ID" value="NZ_QASN01000007.1"/>
</dbReference>
<sequence length="149" mass="16531">MRHPVIQEEPTGCGIAAVANILGKTYAEMKTIANAMGVHAEDESLWSQTRHVRRMLSDAGVAASEGETPFESWESLPDLALLAIKYHQEHGRDFWHWVVFKRAAGQAYVLDSASYLPSNLRTDFDAMQPRWFIAVAAAPEESGRSTAQT</sequence>
<accession>A0A2T5PCJ6</accession>
<comment type="caution">
    <text evidence="1">The sequence shown here is derived from an EMBL/GenBank/DDBJ whole genome shotgun (WGS) entry which is preliminary data.</text>
</comment>
<evidence type="ECO:0000313" key="1">
    <source>
        <dbReference type="EMBL" id="PTU75449.1"/>
    </source>
</evidence>
<dbReference type="Proteomes" id="UP000244064">
    <property type="component" value="Unassembled WGS sequence"/>
</dbReference>
<dbReference type="EMBL" id="QASN01000007">
    <property type="protein sequence ID" value="PTU75449.1"/>
    <property type="molecule type" value="Genomic_DNA"/>
</dbReference>
<gene>
    <name evidence="1" type="ORF">DBO85_04735</name>
</gene>
<protein>
    <recommendedName>
        <fullName evidence="3">Peptidase C39 domain-containing protein</fullName>
    </recommendedName>
</protein>
<organism evidence="1 2">
    <name type="scientific">Pseudomonas mangrovi</name>
    <dbReference type="NCBI Taxonomy" id="2161748"/>
    <lineage>
        <taxon>Bacteria</taxon>
        <taxon>Pseudomonadati</taxon>
        <taxon>Pseudomonadota</taxon>
        <taxon>Gammaproteobacteria</taxon>
        <taxon>Pseudomonadales</taxon>
        <taxon>Pseudomonadaceae</taxon>
        <taxon>Pseudomonas</taxon>
    </lineage>
</organism>
<name>A0A2T5PCJ6_9PSED</name>
<keyword evidence="2" id="KW-1185">Reference proteome</keyword>